<reference evidence="1" key="1">
    <citation type="submission" date="2022-04" db="EMBL/GenBank/DDBJ databases">
        <authorList>
            <person name="Criscuolo A."/>
        </authorList>
    </citation>
    <scope>NUCLEOTIDE SEQUENCE</scope>
    <source>
        <strain evidence="1">CIP111895</strain>
    </source>
</reference>
<evidence type="ECO:0000313" key="1">
    <source>
        <dbReference type="EMBL" id="CAH2713575.1"/>
    </source>
</evidence>
<keyword evidence="2" id="KW-1185">Reference proteome</keyword>
<dbReference type="Gene3D" id="3.30.470.20">
    <property type="entry name" value="ATP-grasp fold, B domain"/>
    <property type="match status" value="1"/>
</dbReference>
<name>A0ABN8KKV7_9BACI</name>
<gene>
    <name evidence="1" type="primary">yheD_1</name>
    <name evidence="1" type="ORF">BACCIP111895_00711</name>
</gene>
<proteinExistence type="predicted"/>
<comment type="caution">
    <text evidence="1">The sequence shown here is derived from an EMBL/GenBank/DDBJ whole genome shotgun (WGS) entry which is preliminary data.</text>
</comment>
<dbReference type="Pfam" id="PF14398">
    <property type="entry name" value="ATPgrasp_YheCD"/>
    <property type="match status" value="1"/>
</dbReference>
<dbReference type="RefSeq" id="WP_248733914.1">
    <property type="nucleotide sequence ID" value="NZ_CALBWS010000002.1"/>
</dbReference>
<dbReference type="InterPro" id="IPR026838">
    <property type="entry name" value="YheC/D"/>
</dbReference>
<evidence type="ECO:0000313" key="2">
    <source>
        <dbReference type="Proteomes" id="UP000838308"/>
    </source>
</evidence>
<dbReference type="Gene3D" id="3.30.1490.20">
    <property type="entry name" value="ATP-grasp fold, A domain"/>
    <property type="match status" value="1"/>
</dbReference>
<accession>A0ABN8KKV7</accession>
<dbReference type="EMBL" id="CALBWS010000002">
    <property type="protein sequence ID" value="CAH2713575.1"/>
    <property type="molecule type" value="Genomic_DNA"/>
</dbReference>
<dbReference type="Proteomes" id="UP000838308">
    <property type="component" value="Unassembled WGS sequence"/>
</dbReference>
<organism evidence="1 2">
    <name type="scientific">Neobacillus rhizosphaerae</name>
    <dbReference type="NCBI Taxonomy" id="2880965"/>
    <lineage>
        <taxon>Bacteria</taxon>
        <taxon>Bacillati</taxon>
        <taxon>Bacillota</taxon>
        <taxon>Bacilli</taxon>
        <taxon>Bacillales</taxon>
        <taxon>Bacillaceae</taxon>
        <taxon>Neobacillus</taxon>
    </lineage>
</organism>
<dbReference type="SUPFAM" id="SSF56059">
    <property type="entry name" value="Glutathione synthetase ATP-binding domain-like"/>
    <property type="match status" value="1"/>
</dbReference>
<dbReference type="InterPro" id="IPR013815">
    <property type="entry name" value="ATP_grasp_subdomain_1"/>
</dbReference>
<protein>
    <submittedName>
        <fullName evidence="1">Endospore coat-associated protein YheD</fullName>
    </submittedName>
</protein>
<sequence>MSFSLTPVKIVPWIFTVKNDCQVQMSEQLFTHLQLKENLDLKITLGKKTITTTVQTVEMAADEILLPEKMITEFCLPLQSYKFQAMYLAESHTLKLGPMVGLLTNFTSNKHEEPHFRTIHSFCEELHHGITMQGGFFYVFSYDKFLNEGYYLDDGKWILFEPPLPDVIYNRIHSRRLEQKDSYKHFRKRLEQLMIPIFNDRFLSKWEVYEQLSEERHLFPYIPETKIFSKEHLHDFIQKYETVFLKPIHGSQGRNIIKVIKEMEYLYTFQTSLTDQSDQLGNKYSLDEIYPLIKPILHNRIYIIQQGLSLVTHQSCAIDFRVLCHKNQTDHWEITSIVARIAAEQEFVSNIAKGGTITRPLNVLRTCLDRRKSLEVLAQMKELALETASVISSHSAGITGELGIDIGVDLDGRLWLIEVNSKPSKNFDDGLGKIRPSAKAIIQFCAKLGFETEPLKE</sequence>